<dbReference type="Pfam" id="PF04032">
    <property type="entry name" value="Rpr2"/>
    <property type="match status" value="1"/>
</dbReference>
<feature type="compositionally biased region" description="Acidic residues" evidence="1">
    <location>
        <begin position="53"/>
        <end position="78"/>
    </location>
</feature>
<evidence type="ECO:0000256" key="1">
    <source>
        <dbReference type="SAM" id="MobiDB-lite"/>
    </source>
</evidence>
<sequence length="570" mass="63751">MGNRRFAQASTSDGEDDDRNDVVPPQKQQRPSSSTEEQNQVKKRKRKQMKFLEEEEEEEEQEVDEEEAEGEDEDEDGDDNRKKNTTPTKNNRKKKRKKEEEEEASPPRSEEEEEEEEEEPVSEDAKPIGEPIKTTGKGRKKAGGNGNNQESDSKHSGAANGSQDRNLKSGNSFFWPDAAVPAVAALEKASHESLSSDFQKYNQKLLQLVFNLKNTALLARRLVNGELDPPKILNMTANELKPQPAGLWRSYYRAEQKMGKRRGSRKVANSAICSSNAISLREETIGKKQQKRGGGSSSNAKHLLKVEHLEKLAIWASGEASIPSLAAFFGQRLASVGESLGVSPNPSLFSCRRCETILQPGFNCTVRIEKNKAKARRRSKSKKSCSSAKNNVVYTCHYCSQRNVKGGTSKGHIKQICPSKIKTTEKSKLTKLKSQKPVSSQKNSRGKDEVNKKDEPALPVLDEVNNRKYEPTLLSLLERSEEFPITDSTATPVVRIGTTLLEAKKRKRNRSTAKKPAESEDSSIHTNSEKTTGMSIKRRRKSWTTLKEIADSKVQGKNQNITNLPIPFFL</sequence>
<dbReference type="GO" id="GO:0006396">
    <property type="term" value="P:RNA processing"/>
    <property type="evidence" value="ECO:0007669"/>
    <property type="project" value="InterPro"/>
</dbReference>
<protein>
    <submittedName>
        <fullName evidence="3">RNAse P, Rpr2/Rpp21 subunit</fullName>
    </submittedName>
</protein>
<dbReference type="STRING" id="63057.A0A2P5FYH7"/>
<dbReference type="InterPro" id="IPR007175">
    <property type="entry name" value="Rpr2/Snm1/Rpp21"/>
</dbReference>
<dbReference type="PANTHER" id="PTHR36072:SF2">
    <property type="entry name" value="OS01G0531000 PROTEIN"/>
    <property type="match status" value="1"/>
</dbReference>
<organism evidence="3 4">
    <name type="scientific">Trema orientale</name>
    <name type="common">Charcoal tree</name>
    <name type="synonym">Celtis orientalis</name>
    <dbReference type="NCBI Taxonomy" id="63057"/>
    <lineage>
        <taxon>Eukaryota</taxon>
        <taxon>Viridiplantae</taxon>
        <taxon>Streptophyta</taxon>
        <taxon>Embryophyta</taxon>
        <taxon>Tracheophyta</taxon>
        <taxon>Spermatophyta</taxon>
        <taxon>Magnoliopsida</taxon>
        <taxon>eudicotyledons</taxon>
        <taxon>Gunneridae</taxon>
        <taxon>Pentapetalae</taxon>
        <taxon>rosids</taxon>
        <taxon>fabids</taxon>
        <taxon>Rosales</taxon>
        <taxon>Cannabaceae</taxon>
        <taxon>Trema</taxon>
    </lineage>
</organism>
<dbReference type="PROSITE" id="PS51321">
    <property type="entry name" value="TFIIS_CENTRAL"/>
    <property type="match status" value="1"/>
</dbReference>
<dbReference type="InterPro" id="IPR036575">
    <property type="entry name" value="TFIIS_cen_dom_sf"/>
</dbReference>
<dbReference type="Gene3D" id="6.20.50.20">
    <property type="match status" value="1"/>
</dbReference>
<dbReference type="GO" id="GO:0006351">
    <property type="term" value="P:DNA-templated transcription"/>
    <property type="evidence" value="ECO:0007669"/>
    <property type="project" value="InterPro"/>
</dbReference>
<feature type="compositionally biased region" description="Polar residues" evidence="1">
    <location>
        <begin position="159"/>
        <end position="169"/>
    </location>
</feature>
<evidence type="ECO:0000313" key="4">
    <source>
        <dbReference type="Proteomes" id="UP000237000"/>
    </source>
</evidence>
<feature type="domain" description="TFIIS central" evidence="2">
    <location>
        <begin position="158"/>
        <end position="268"/>
    </location>
</feature>
<keyword evidence="4" id="KW-1185">Reference proteome</keyword>
<feature type="region of interest" description="Disordered" evidence="1">
    <location>
        <begin position="427"/>
        <end position="459"/>
    </location>
</feature>
<dbReference type="Pfam" id="PF07500">
    <property type="entry name" value="TFIIS_M"/>
    <property type="match status" value="1"/>
</dbReference>
<dbReference type="SUPFAM" id="SSF46942">
    <property type="entry name" value="Elongation factor TFIIS domain 2"/>
    <property type="match status" value="1"/>
</dbReference>
<feature type="compositionally biased region" description="Basic and acidic residues" evidence="1">
    <location>
        <begin position="445"/>
        <end position="456"/>
    </location>
</feature>
<feature type="region of interest" description="Disordered" evidence="1">
    <location>
        <begin position="505"/>
        <end position="539"/>
    </location>
</feature>
<dbReference type="InParanoid" id="A0A2P5FYH7"/>
<dbReference type="Proteomes" id="UP000237000">
    <property type="component" value="Unassembled WGS sequence"/>
</dbReference>
<dbReference type="AlphaFoldDB" id="A0A2P5FYH7"/>
<feature type="compositionally biased region" description="Polar residues" evidence="1">
    <location>
        <begin position="524"/>
        <end position="534"/>
    </location>
</feature>
<feature type="compositionally biased region" description="Polar residues" evidence="1">
    <location>
        <begin position="26"/>
        <end position="38"/>
    </location>
</feature>
<evidence type="ECO:0000259" key="2">
    <source>
        <dbReference type="PROSITE" id="PS51321"/>
    </source>
</evidence>
<feature type="region of interest" description="Disordered" evidence="1">
    <location>
        <begin position="1"/>
        <end position="169"/>
    </location>
</feature>
<name>A0A2P5FYH7_TREOI</name>
<dbReference type="Gene3D" id="1.10.472.30">
    <property type="entry name" value="Transcription elongation factor S-II, central domain"/>
    <property type="match status" value="1"/>
</dbReference>
<dbReference type="PANTHER" id="PTHR36072">
    <property type="entry name" value="OS01G0541600 PROTEIN"/>
    <property type="match status" value="1"/>
</dbReference>
<feature type="compositionally biased region" description="Acidic residues" evidence="1">
    <location>
        <begin position="100"/>
        <end position="122"/>
    </location>
</feature>
<proteinExistence type="predicted"/>
<dbReference type="EMBL" id="JXTC01000003">
    <property type="protein sequence ID" value="POO02851.1"/>
    <property type="molecule type" value="Genomic_DNA"/>
</dbReference>
<accession>A0A2P5FYH7</accession>
<reference evidence="4" key="1">
    <citation type="submission" date="2016-06" db="EMBL/GenBank/DDBJ databases">
        <title>Parallel loss of symbiosis genes in relatives of nitrogen-fixing non-legume Parasponia.</title>
        <authorList>
            <person name="Van Velzen R."/>
            <person name="Holmer R."/>
            <person name="Bu F."/>
            <person name="Rutten L."/>
            <person name="Van Zeijl A."/>
            <person name="Liu W."/>
            <person name="Santuari L."/>
            <person name="Cao Q."/>
            <person name="Sharma T."/>
            <person name="Shen D."/>
            <person name="Roswanjaya Y."/>
            <person name="Wardhani T."/>
            <person name="Kalhor M.S."/>
            <person name="Jansen J."/>
            <person name="Van den Hoogen J."/>
            <person name="Gungor B."/>
            <person name="Hartog M."/>
            <person name="Hontelez J."/>
            <person name="Verver J."/>
            <person name="Yang W.-C."/>
            <person name="Schijlen E."/>
            <person name="Repin R."/>
            <person name="Schilthuizen M."/>
            <person name="Schranz E."/>
            <person name="Heidstra R."/>
            <person name="Miyata K."/>
            <person name="Fedorova E."/>
            <person name="Kohlen W."/>
            <person name="Bisseling T."/>
            <person name="Smit S."/>
            <person name="Geurts R."/>
        </authorList>
    </citation>
    <scope>NUCLEOTIDE SEQUENCE [LARGE SCALE GENOMIC DNA]</scope>
    <source>
        <strain evidence="4">cv. RG33-2</strain>
    </source>
</reference>
<dbReference type="InterPro" id="IPR003618">
    <property type="entry name" value="TFIIS_cen_dom"/>
</dbReference>
<comment type="caution">
    <text evidence="3">The sequence shown here is derived from an EMBL/GenBank/DDBJ whole genome shotgun (WGS) entry which is preliminary data.</text>
</comment>
<evidence type="ECO:0000313" key="3">
    <source>
        <dbReference type="EMBL" id="POO02851.1"/>
    </source>
</evidence>
<gene>
    <name evidence="3" type="ORF">TorRG33x02_009120</name>
</gene>
<dbReference type="OrthoDB" id="1937463at2759"/>